<feature type="region of interest" description="Disordered" evidence="1">
    <location>
        <begin position="230"/>
        <end position="359"/>
    </location>
</feature>
<dbReference type="Proteomes" id="UP000016922">
    <property type="component" value="Unassembled WGS sequence"/>
</dbReference>
<organism evidence="2 3">
    <name type="scientific">Glarea lozoyensis (strain ATCC 20868 / MF5171)</name>
    <dbReference type="NCBI Taxonomy" id="1116229"/>
    <lineage>
        <taxon>Eukaryota</taxon>
        <taxon>Fungi</taxon>
        <taxon>Dikarya</taxon>
        <taxon>Ascomycota</taxon>
        <taxon>Pezizomycotina</taxon>
        <taxon>Leotiomycetes</taxon>
        <taxon>Helotiales</taxon>
        <taxon>Helotiaceae</taxon>
        <taxon>Glarea</taxon>
    </lineage>
</organism>
<reference evidence="2 3" key="1">
    <citation type="journal article" date="2013" name="BMC Genomics">
        <title>Genomics-driven discovery of the pneumocandin biosynthetic gene cluster in the fungus Glarea lozoyensis.</title>
        <authorList>
            <person name="Chen L."/>
            <person name="Yue Q."/>
            <person name="Zhang X."/>
            <person name="Xiang M."/>
            <person name="Wang C."/>
            <person name="Li S."/>
            <person name="Che Y."/>
            <person name="Ortiz-Lopez F.J."/>
            <person name="Bills G.F."/>
            <person name="Liu X."/>
            <person name="An Z."/>
        </authorList>
    </citation>
    <scope>NUCLEOTIDE SEQUENCE [LARGE SCALE GENOMIC DNA]</scope>
    <source>
        <strain evidence="3">ATCC 20868 / MF5171</strain>
    </source>
</reference>
<dbReference type="STRING" id="1116229.S3CR82"/>
<feature type="compositionally biased region" description="Low complexity" evidence="1">
    <location>
        <begin position="474"/>
        <end position="491"/>
    </location>
</feature>
<dbReference type="RefSeq" id="XP_008084973.1">
    <property type="nucleotide sequence ID" value="XM_008086782.1"/>
</dbReference>
<proteinExistence type="predicted"/>
<protein>
    <submittedName>
        <fullName evidence="2">Uncharacterized protein</fullName>
    </submittedName>
</protein>
<dbReference type="KEGG" id="glz:GLAREA_04405"/>
<dbReference type="EMBL" id="KE145369">
    <property type="protein sequence ID" value="EPE27614.1"/>
    <property type="molecule type" value="Genomic_DNA"/>
</dbReference>
<evidence type="ECO:0000256" key="1">
    <source>
        <dbReference type="SAM" id="MobiDB-lite"/>
    </source>
</evidence>
<accession>S3CR82</accession>
<feature type="compositionally biased region" description="Basic and acidic residues" evidence="1">
    <location>
        <begin position="230"/>
        <end position="258"/>
    </location>
</feature>
<feature type="compositionally biased region" description="Low complexity" evidence="1">
    <location>
        <begin position="519"/>
        <end position="536"/>
    </location>
</feature>
<evidence type="ECO:0000313" key="3">
    <source>
        <dbReference type="Proteomes" id="UP000016922"/>
    </source>
</evidence>
<evidence type="ECO:0000313" key="2">
    <source>
        <dbReference type="EMBL" id="EPE27614.1"/>
    </source>
</evidence>
<feature type="compositionally biased region" description="Basic and acidic residues" evidence="1">
    <location>
        <begin position="502"/>
        <end position="518"/>
    </location>
</feature>
<dbReference type="GeneID" id="19463460"/>
<gene>
    <name evidence="2" type="ORF">GLAREA_04405</name>
</gene>
<feature type="compositionally biased region" description="Polar residues" evidence="1">
    <location>
        <begin position="560"/>
        <end position="572"/>
    </location>
</feature>
<name>S3CR82_GLAL2</name>
<feature type="region of interest" description="Disordered" evidence="1">
    <location>
        <begin position="683"/>
        <end position="760"/>
    </location>
</feature>
<feature type="compositionally biased region" description="Polar residues" evidence="1">
    <location>
        <begin position="275"/>
        <end position="287"/>
    </location>
</feature>
<sequence length="760" mass="85229">MSQPDRSRLTSLSKEECLALIRLLSGPSGLPHDAEWFAKQKHKIENLPKALLRPSNPLARTLSAMKRPLIHFKIGEEGAQLCKVHKPLNPQLIRRVFLSISQECTIRNQYFQKKGTDLPDKVYVWTRRIESINSLWMSPQLYFYTFNASSKSPHYERVLSGCEACIVATVGSNLQIILDLHASLISRDWTDHEPHLLRFVTEWLHNIGGSALIPWNEEFGDHLMTLRETMRRERYPNGKRQSEEAKRSSKQSVKDGQRRSPSMTRSFSKLGRSPSMKSSKLQRTPSQKTKDTPPSPTVGSPKSHSIGGTPYRYVPPSHNPYEDTPESEITPSYSYPEPTADLPAGSGIEDIDSTENNINEQPVDEIADSILDYYLSRYSMMAGEEMDITSLAEGMHPAFRNTMFGNDPTGQYSNVGGKSRHHPSTSKFGNLPVPAEIKSEKANGAYTASVYSQAPSKGYFAPSSKPFDGERPRSSATRPPTRRGGSSVSGSNNDPYGLNDLPKTKERVELSRPLDQGRPRSSATRPPTRRGSTTSRSDSDPYGLYDLRNSKQNEERGSMRTGSISRAGSVKSSRPKIALYKEPFYSLDSRSNLNQTSLPQQQTRADQSTLNVPYGHASRAESIWIDEDVRASIATHSTAESSQSYLEWKQKAQEERDEVFRNLTNGLTEAEFQAKYKDLEISKSDKSLRKGKSIRPKPPPSMYNSKNQGRKMMPRESRSSRRTGAGKDMGSDIMRGMRQSLGSESDRSTGTRWSAWDIGD</sequence>
<feature type="region of interest" description="Disordered" evidence="1">
    <location>
        <begin position="407"/>
        <end position="432"/>
    </location>
</feature>
<dbReference type="HOGENOM" id="CLU_366830_0_0_1"/>
<feature type="region of interest" description="Disordered" evidence="1">
    <location>
        <begin position="455"/>
        <end position="572"/>
    </location>
</feature>
<feature type="compositionally biased region" description="Basic and acidic residues" evidence="1">
    <location>
        <begin position="548"/>
        <end position="558"/>
    </location>
</feature>
<feature type="region of interest" description="Disordered" evidence="1">
    <location>
        <begin position="590"/>
        <end position="609"/>
    </location>
</feature>
<dbReference type="OrthoDB" id="3786931at2759"/>
<keyword evidence="3" id="KW-1185">Reference proteome</keyword>
<dbReference type="AlphaFoldDB" id="S3CR82"/>
<dbReference type="eggNOG" id="ENOG502T1M3">
    <property type="taxonomic scope" value="Eukaryota"/>
</dbReference>